<organism evidence="2 3">
    <name type="scientific">Pseudoalteromonas caenipelagi</name>
    <dbReference type="NCBI Taxonomy" id="2726988"/>
    <lineage>
        <taxon>Bacteria</taxon>
        <taxon>Pseudomonadati</taxon>
        <taxon>Pseudomonadota</taxon>
        <taxon>Gammaproteobacteria</taxon>
        <taxon>Alteromonadales</taxon>
        <taxon>Pseudoalteromonadaceae</taxon>
        <taxon>Pseudoalteromonas</taxon>
    </lineage>
</organism>
<name>A0A849VBN2_9GAMM</name>
<keyword evidence="3" id="KW-1185">Reference proteome</keyword>
<dbReference type="GO" id="GO:0003677">
    <property type="term" value="F:DNA binding"/>
    <property type="evidence" value="ECO:0007669"/>
    <property type="project" value="InterPro"/>
</dbReference>
<feature type="domain" description="HTH cro/C1-type" evidence="1">
    <location>
        <begin position="10"/>
        <end position="64"/>
    </location>
</feature>
<gene>
    <name evidence="2" type="ORF">HG263_06835</name>
</gene>
<dbReference type="CDD" id="cd00093">
    <property type="entry name" value="HTH_XRE"/>
    <property type="match status" value="1"/>
</dbReference>
<dbReference type="InterPro" id="IPR010982">
    <property type="entry name" value="Lambda_DNA-bd_dom_sf"/>
</dbReference>
<reference evidence="2 3" key="1">
    <citation type="submission" date="2020-04" db="EMBL/GenBank/DDBJ databases">
        <title>Pseudoalteromonas caenipelagi sp. nov., isolated from a tidal flat.</title>
        <authorList>
            <person name="Park S."/>
            <person name="Yoon J.-H."/>
        </authorList>
    </citation>
    <scope>NUCLEOTIDE SEQUENCE [LARGE SCALE GENOMIC DNA]</scope>
    <source>
        <strain evidence="2 3">JBTF-M23</strain>
    </source>
</reference>
<evidence type="ECO:0000259" key="1">
    <source>
        <dbReference type="PROSITE" id="PS50943"/>
    </source>
</evidence>
<dbReference type="SUPFAM" id="SSF47413">
    <property type="entry name" value="lambda repressor-like DNA-binding domains"/>
    <property type="match status" value="1"/>
</dbReference>
<protein>
    <submittedName>
        <fullName evidence="2">Helix-turn-helix transcriptional regulator</fullName>
    </submittedName>
</protein>
<proteinExistence type="predicted"/>
<dbReference type="InterPro" id="IPR001387">
    <property type="entry name" value="Cro/C1-type_HTH"/>
</dbReference>
<sequence>MSLTEFGKTVRKARIDVGFTLKTMAEELKTSASFLSGLETGSKKISKEWVSKIEDFFHSQGKEVKNLSTLADVANENVPLSGLSQQQQMLVAGFANSSFTPEELKRFAEFLEKINTESKE</sequence>
<evidence type="ECO:0000313" key="2">
    <source>
        <dbReference type="EMBL" id="NOU50258.1"/>
    </source>
</evidence>
<evidence type="ECO:0000313" key="3">
    <source>
        <dbReference type="Proteomes" id="UP000586305"/>
    </source>
</evidence>
<dbReference type="PROSITE" id="PS50943">
    <property type="entry name" value="HTH_CROC1"/>
    <property type="match status" value="1"/>
</dbReference>
<accession>A0A849VBN2</accession>
<dbReference type="Pfam" id="PF01381">
    <property type="entry name" value="HTH_3"/>
    <property type="match status" value="1"/>
</dbReference>
<comment type="caution">
    <text evidence="2">The sequence shown here is derived from an EMBL/GenBank/DDBJ whole genome shotgun (WGS) entry which is preliminary data.</text>
</comment>
<dbReference type="Proteomes" id="UP000586305">
    <property type="component" value="Unassembled WGS sequence"/>
</dbReference>
<dbReference type="AlphaFoldDB" id="A0A849VBN2"/>
<dbReference type="Gene3D" id="1.10.260.40">
    <property type="entry name" value="lambda repressor-like DNA-binding domains"/>
    <property type="match status" value="1"/>
</dbReference>
<dbReference type="EMBL" id="JABBPG010000002">
    <property type="protein sequence ID" value="NOU50258.1"/>
    <property type="molecule type" value="Genomic_DNA"/>
</dbReference>
<dbReference type="RefSeq" id="WP_171625325.1">
    <property type="nucleotide sequence ID" value="NZ_JABBPG010000002.1"/>
</dbReference>
<dbReference type="SMART" id="SM00530">
    <property type="entry name" value="HTH_XRE"/>
    <property type="match status" value="1"/>
</dbReference>